<dbReference type="AlphaFoldDB" id="A0A9X2CGB0"/>
<dbReference type="RefSeq" id="WP_248948189.1">
    <property type="nucleotide sequence ID" value="NZ_JAKILB010000001.1"/>
</dbReference>
<dbReference type="NCBIfam" id="NF033674">
    <property type="entry name" value="stress_OB_fold"/>
    <property type="match status" value="1"/>
</dbReference>
<dbReference type="PANTHER" id="PTHR36571">
    <property type="entry name" value="PROTEIN YGIW"/>
    <property type="match status" value="1"/>
</dbReference>
<keyword evidence="4" id="KW-1185">Reference proteome</keyword>
<dbReference type="InterPro" id="IPR005220">
    <property type="entry name" value="CarO-like"/>
</dbReference>
<reference evidence="3" key="1">
    <citation type="submission" date="2022-01" db="EMBL/GenBank/DDBJ databases">
        <title>Whole genome-based taxonomy of the Shewanellaceae.</title>
        <authorList>
            <person name="Martin-Rodriguez A.J."/>
        </authorList>
    </citation>
    <scope>NUCLEOTIDE SEQUENCE</scope>
    <source>
        <strain evidence="3">KCTC 23973</strain>
    </source>
</reference>
<organism evidence="3 4">
    <name type="scientific">Shewanella pneumatophori</name>
    <dbReference type="NCBI Taxonomy" id="314092"/>
    <lineage>
        <taxon>Bacteria</taxon>
        <taxon>Pseudomonadati</taxon>
        <taxon>Pseudomonadota</taxon>
        <taxon>Gammaproteobacteria</taxon>
        <taxon>Alteromonadales</taxon>
        <taxon>Shewanellaceae</taxon>
        <taxon>Shewanella</taxon>
    </lineage>
</organism>
<feature type="signal peptide" evidence="2">
    <location>
        <begin position="1"/>
        <end position="19"/>
    </location>
</feature>
<feature type="chain" id="PRO_5040879796" evidence="2">
    <location>
        <begin position="20"/>
        <end position="120"/>
    </location>
</feature>
<dbReference type="EMBL" id="JAKILB010000001">
    <property type="protein sequence ID" value="MCL1137240.1"/>
    <property type="molecule type" value="Genomic_DNA"/>
</dbReference>
<dbReference type="Pfam" id="PF04076">
    <property type="entry name" value="BOF"/>
    <property type="match status" value="1"/>
</dbReference>
<dbReference type="SUPFAM" id="SSF101756">
    <property type="entry name" value="Hypothetical protein YgiW"/>
    <property type="match status" value="1"/>
</dbReference>
<accession>A0A9X2CGB0</accession>
<dbReference type="InterPro" id="IPR036700">
    <property type="entry name" value="BOBF_sf"/>
</dbReference>
<evidence type="ECO:0000313" key="3">
    <source>
        <dbReference type="EMBL" id="MCL1137240.1"/>
    </source>
</evidence>
<evidence type="ECO:0000256" key="1">
    <source>
        <dbReference type="ARBA" id="ARBA00022729"/>
    </source>
</evidence>
<keyword evidence="1 2" id="KW-0732">Signal</keyword>
<comment type="caution">
    <text evidence="3">The sequence shown here is derived from an EMBL/GenBank/DDBJ whole genome shotgun (WGS) entry which is preliminary data.</text>
</comment>
<gene>
    <name evidence="3" type="ORF">L2740_01495</name>
</gene>
<protein>
    <submittedName>
        <fullName evidence="3">NirD/YgiW/YdeI family stress tolerance protein</fullName>
    </submittedName>
</protein>
<dbReference type="Proteomes" id="UP001139293">
    <property type="component" value="Unassembled WGS sequence"/>
</dbReference>
<dbReference type="PANTHER" id="PTHR36571:SF1">
    <property type="entry name" value="PROTEIN YGIW"/>
    <property type="match status" value="1"/>
</dbReference>
<proteinExistence type="predicted"/>
<evidence type="ECO:0000313" key="4">
    <source>
        <dbReference type="Proteomes" id="UP001139293"/>
    </source>
</evidence>
<dbReference type="Gene3D" id="2.40.50.200">
    <property type="entry name" value="Bacterial OB-fold"/>
    <property type="match status" value="1"/>
</dbReference>
<evidence type="ECO:0000256" key="2">
    <source>
        <dbReference type="SAM" id="SignalP"/>
    </source>
</evidence>
<sequence length="120" mass="12804">MKRAVLIIGLLIGSSSVFATPSPEKTGGFIGPSNVSVKTVAVALEAKDDTQVLLTGYITAGLGNEEYKFKDNTGEIIIEIDDQDWNGVEATPETKVVLQGEVDSGWSYTVIDVDTIKLAK</sequence>
<name>A0A9X2CGB0_9GAMM</name>